<evidence type="ECO:0000313" key="3">
    <source>
        <dbReference type="EMBL" id="MDR6531367.1"/>
    </source>
</evidence>
<name>A0ABU1MZA2_9CAUL</name>
<evidence type="ECO:0000259" key="2">
    <source>
        <dbReference type="Pfam" id="PF03364"/>
    </source>
</evidence>
<dbReference type="CDD" id="cd07813">
    <property type="entry name" value="COQ10p_like"/>
    <property type="match status" value="1"/>
</dbReference>
<dbReference type="InterPro" id="IPR044996">
    <property type="entry name" value="COQ10-like"/>
</dbReference>
<dbReference type="InterPro" id="IPR023393">
    <property type="entry name" value="START-like_dom_sf"/>
</dbReference>
<dbReference type="PANTHER" id="PTHR12901:SF10">
    <property type="entry name" value="COENZYME Q-BINDING PROTEIN COQ10, MITOCHONDRIAL"/>
    <property type="match status" value="1"/>
</dbReference>
<gene>
    <name evidence="3" type="ORF">J2800_002109</name>
</gene>
<evidence type="ECO:0000313" key="4">
    <source>
        <dbReference type="Proteomes" id="UP001262754"/>
    </source>
</evidence>
<feature type="domain" description="Coenzyme Q-binding protein COQ10 START" evidence="2">
    <location>
        <begin position="10"/>
        <end position="138"/>
    </location>
</feature>
<protein>
    <submittedName>
        <fullName evidence="3">Coenzyme Q-binding protein COQ10</fullName>
    </submittedName>
</protein>
<accession>A0ABU1MZA2</accession>
<dbReference type="PANTHER" id="PTHR12901">
    <property type="entry name" value="SPERM PROTEIN HOMOLOG"/>
    <property type="match status" value="1"/>
</dbReference>
<organism evidence="3 4">
    <name type="scientific">Caulobacter rhizosphaerae</name>
    <dbReference type="NCBI Taxonomy" id="2010972"/>
    <lineage>
        <taxon>Bacteria</taxon>
        <taxon>Pseudomonadati</taxon>
        <taxon>Pseudomonadota</taxon>
        <taxon>Alphaproteobacteria</taxon>
        <taxon>Caulobacterales</taxon>
        <taxon>Caulobacteraceae</taxon>
        <taxon>Caulobacter</taxon>
    </lineage>
</organism>
<dbReference type="InterPro" id="IPR005031">
    <property type="entry name" value="COQ10_START"/>
</dbReference>
<dbReference type="Pfam" id="PF03364">
    <property type="entry name" value="Polyketide_cyc"/>
    <property type="match status" value="1"/>
</dbReference>
<reference evidence="3 4" key="1">
    <citation type="submission" date="2023-07" db="EMBL/GenBank/DDBJ databases">
        <title>Sorghum-associated microbial communities from plants grown in Nebraska, USA.</title>
        <authorList>
            <person name="Schachtman D."/>
        </authorList>
    </citation>
    <scope>NUCLEOTIDE SEQUENCE [LARGE SCALE GENOMIC DNA]</scope>
    <source>
        <strain evidence="3 4">DS2154</strain>
    </source>
</reference>
<comment type="caution">
    <text evidence="3">The sequence shown here is derived from an EMBL/GenBank/DDBJ whole genome shotgun (WGS) entry which is preliminary data.</text>
</comment>
<dbReference type="Gene3D" id="3.30.530.20">
    <property type="match status" value="1"/>
</dbReference>
<dbReference type="EMBL" id="JAVDRL010000005">
    <property type="protein sequence ID" value="MDR6531367.1"/>
    <property type="molecule type" value="Genomic_DNA"/>
</dbReference>
<proteinExistence type="inferred from homology"/>
<keyword evidence="4" id="KW-1185">Reference proteome</keyword>
<dbReference type="Proteomes" id="UP001262754">
    <property type="component" value="Unassembled WGS sequence"/>
</dbReference>
<sequence length="150" mass="16901">MHRHVVIRVLPYAPEQLFALVGDVEAYPQFVPWITAMRTWNGRADAQVSTVDAEAQVGFSFLREKFATRVRRDAAALTVDVGLLYGPFKRLSNQWRFLPHEDGATVEFVIDFAFKSRILDAMLAANLDRAANTLIGCFEDRARAIYGPKA</sequence>
<dbReference type="RefSeq" id="WP_310031242.1">
    <property type="nucleotide sequence ID" value="NZ_JAVDRL010000005.1"/>
</dbReference>
<comment type="similarity">
    <text evidence="1">Belongs to the ribosome association toxin RatA family.</text>
</comment>
<dbReference type="SUPFAM" id="SSF55961">
    <property type="entry name" value="Bet v1-like"/>
    <property type="match status" value="1"/>
</dbReference>
<evidence type="ECO:0000256" key="1">
    <source>
        <dbReference type="ARBA" id="ARBA00008918"/>
    </source>
</evidence>